<dbReference type="Pfam" id="PF04107">
    <property type="entry name" value="GCS2"/>
    <property type="match status" value="1"/>
</dbReference>
<name>A0A853D0R7_9MICO</name>
<evidence type="ECO:0000256" key="6">
    <source>
        <dbReference type="SAM" id="MobiDB-lite"/>
    </source>
</evidence>
<evidence type="ECO:0000313" key="8">
    <source>
        <dbReference type="Proteomes" id="UP000578352"/>
    </source>
</evidence>
<dbReference type="NCBIfam" id="NF010043">
    <property type="entry name" value="PRK13517.1-3"/>
    <property type="match status" value="1"/>
</dbReference>
<dbReference type="Proteomes" id="UP000578352">
    <property type="component" value="Unassembled WGS sequence"/>
</dbReference>
<dbReference type="PANTHER" id="PTHR36510:SF1">
    <property type="entry name" value="GLUTAMATE--CYSTEINE LIGASE 2-RELATED"/>
    <property type="match status" value="1"/>
</dbReference>
<evidence type="ECO:0000313" key="7">
    <source>
        <dbReference type="EMBL" id="NYJ24355.1"/>
    </source>
</evidence>
<keyword evidence="3 5" id="KW-0067">ATP-binding</keyword>
<feature type="compositionally biased region" description="Gly residues" evidence="6">
    <location>
        <begin position="393"/>
        <end position="410"/>
    </location>
</feature>
<dbReference type="PANTHER" id="PTHR36510">
    <property type="entry name" value="GLUTAMATE--CYSTEINE LIGASE 2-RELATED"/>
    <property type="match status" value="1"/>
</dbReference>
<dbReference type="GO" id="GO:0042398">
    <property type="term" value="P:modified amino acid biosynthetic process"/>
    <property type="evidence" value="ECO:0007669"/>
    <property type="project" value="InterPro"/>
</dbReference>
<gene>
    <name evidence="7" type="ORF">HNR13_002642</name>
</gene>
<organism evidence="7 8">
    <name type="scientific">Leifsonia shinshuensis</name>
    <dbReference type="NCBI Taxonomy" id="150026"/>
    <lineage>
        <taxon>Bacteria</taxon>
        <taxon>Bacillati</taxon>
        <taxon>Actinomycetota</taxon>
        <taxon>Actinomycetes</taxon>
        <taxon>Micrococcales</taxon>
        <taxon>Microbacteriaceae</taxon>
        <taxon>Leifsonia</taxon>
    </lineage>
</organism>
<protein>
    <recommendedName>
        <fullName evidence="5">Putative glutamate--cysteine ligase 2</fullName>
        <ecNumber evidence="5">6.3.2.2</ecNumber>
    </recommendedName>
    <alternativeName>
        <fullName evidence="5">Gamma-glutamylcysteine synthetase 2</fullName>
        <shortName evidence="5">GCS 2</shortName>
        <shortName evidence="5">Gamma-GCS 2</shortName>
    </alternativeName>
</protein>
<dbReference type="GO" id="GO:0005524">
    <property type="term" value="F:ATP binding"/>
    <property type="evidence" value="ECO:0007669"/>
    <property type="project" value="UniProtKB-KW"/>
</dbReference>
<evidence type="ECO:0000256" key="4">
    <source>
        <dbReference type="ARBA" id="ARBA00048819"/>
    </source>
</evidence>
<reference evidence="7 8" key="1">
    <citation type="submission" date="2020-07" db="EMBL/GenBank/DDBJ databases">
        <title>Sequencing the genomes of 1000 actinobacteria strains.</title>
        <authorList>
            <person name="Klenk H.-P."/>
        </authorList>
    </citation>
    <scope>NUCLEOTIDE SEQUENCE [LARGE SCALE GENOMIC DNA]</scope>
    <source>
        <strain evidence="7 8">DSM 15165</strain>
    </source>
</reference>
<comment type="caution">
    <text evidence="7">The sequence shown here is derived from an EMBL/GenBank/DDBJ whole genome shotgun (WGS) entry which is preliminary data.</text>
</comment>
<keyword evidence="1 5" id="KW-0436">Ligase</keyword>
<comment type="catalytic activity">
    <reaction evidence="4 5">
        <text>L-cysteine + L-glutamate + ATP = gamma-L-glutamyl-L-cysteine + ADP + phosphate + H(+)</text>
        <dbReference type="Rhea" id="RHEA:13285"/>
        <dbReference type="ChEBI" id="CHEBI:15378"/>
        <dbReference type="ChEBI" id="CHEBI:29985"/>
        <dbReference type="ChEBI" id="CHEBI:30616"/>
        <dbReference type="ChEBI" id="CHEBI:35235"/>
        <dbReference type="ChEBI" id="CHEBI:43474"/>
        <dbReference type="ChEBI" id="CHEBI:58173"/>
        <dbReference type="ChEBI" id="CHEBI:456216"/>
        <dbReference type="EC" id="6.3.2.2"/>
    </reaction>
</comment>
<dbReference type="SUPFAM" id="SSF55931">
    <property type="entry name" value="Glutamine synthetase/guanido kinase"/>
    <property type="match status" value="1"/>
</dbReference>
<dbReference type="NCBIfam" id="NF010042">
    <property type="entry name" value="PRK13517.1-2"/>
    <property type="match status" value="1"/>
</dbReference>
<feature type="region of interest" description="Disordered" evidence="6">
    <location>
        <begin position="383"/>
        <end position="410"/>
    </location>
</feature>
<dbReference type="NCBIfam" id="NF010044">
    <property type="entry name" value="PRK13517.1-4"/>
    <property type="match status" value="1"/>
</dbReference>
<keyword evidence="2 5" id="KW-0547">Nucleotide-binding</keyword>
<comment type="similarity">
    <text evidence="5">Belongs to the glutamate--cysteine ligase type 2 family. YbdK subfamily.</text>
</comment>
<sequence length="410" mass="44977">MNNRTDGVTRMQIQFAESERSTVGIEWELALVDGATGDLVQIADEVLRELGTPDGREHPQITHELLLNTIELVSRVHRTVPAAITDLQELMALTREVTDPLGVELMCAGTHPFAQWYDQKVTPNERYDRLLDRTQWWGRQMMIWGIHVHVGIDDREKALPIVNGLLTYYPHLQALSASSPFWAGARTGYASNRALMFQQLPTAGLPWQFGTWANYEEYVQDLVTTGVVEDHSEVRWDIRPSPRWGTVEMRACDGLSTADEVGAVGALIHCLTDRMSGDLDDGVEPVTLQPWFVRENKWRAARYGLDAEIIVAPDGTERLVRDQLLQLVDELGDTAERLGCAAELAAVADVLDAGASYQRQLAVAEANGGSLQAVVSSLTHELRSGLDRTPRGSGPGDAVGTGNSTGAGGS</sequence>
<dbReference type="GO" id="GO:0004357">
    <property type="term" value="F:glutamate-cysteine ligase activity"/>
    <property type="evidence" value="ECO:0007669"/>
    <property type="project" value="UniProtKB-EC"/>
</dbReference>
<dbReference type="NCBIfam" id="TIGR02050">
    <property type="entry name" value="gshA_cyan_rel"/>
    <property type="match status" value="1"/>
</dbReference>
<dbReference type="Gene3D" id="3.30.590.20">
    <property type="match status" value="1"/>
</dbReference>
<dbReference type="InterPro" id="IPR014746">
    <property type="entry name" value="Gln_synth/guanido_kin_cat_dom"/>
</dbReference>
<proteinExistence type="inferred from homology"/>
<dbReference type="InterPro" id="IPR006336">
    <property type="entry name" value="GCS2"/>
</dbReference>
<dbReference type="EC" id="6.3.2.2" evidence="5"/>
<accession>A0A853D0R7</accession>
<evidence type="ECO:0000256" key="2">
    <source>
        <dbReference type="ARBA" id="ARBA00022741"/>
    </source>
</evidence>
<dbReference type="InterPro" id="IPR011793">
    <property type="entry name" value="YbdK"/>
</dbReference>
<dbReference type="AlphaFoldDB" id="A0A853D0R7"/>
<dbReference type="HAMAP" id="MF_01609">
    <property type="entry name" value="Glu_cys_ligase_2"/>
    <property type="match status" value="1"/>
</dbReference>
<dbReference type="InterPro" id="IPR050141">
    <property type="entry name" value="GCL_type2/YbdK_subfam"/>
</dbReference>
<comment type="function">
    <text evidence="5">ATP-dependent carboxylate-amine ligase which exhibits weak glutamate--cysteine ligase activity.</text>
</comment>
<evidence type="ECO:0000256" key="5">
    <source>
        <dbReference type="HAMAP-Rule" id="MF_01609"/>
    </source>
</evidence>
<dbReference type="EMBL" id="JACCFL010000001">
    <property type="protein sequence ID" value="NYJ24355.1"/>
    <property type="molecule type" value="Genomic_DNA"/>
</dbReference>
<evidence type="ECO:0000256" key="1">
    <source>
        <dbReference type="ARBA" id="ARBA00022598"/>
    </source>
</evidence>
<evidence type="ECO:0000256" key="3">
    <source>
        <dbReference type="ARBA" id="ARBA00022840"/>
    </source>
</evidence>